<comment type="cofactor">
    <cofactor evidence="1 8">
        <name>heme</name>
        <dbReference type="ChEBI" id="CHEBI:30413"/>
    </cofactor>
</comment>
<accession>A0AAU9RSQ3</accession>
<evidence type="ECO:0000256" key="9">
    <source>
        <dbReference type="RuleBase" id="RU000461"/>
    </source>
</evidence>
<keyword evidence="6 8" id="KW-0408">Iron</keyword>
<keyword evidence="5 9" id="KW-0560">Oxidoreductase</keyword>
<dbReference type="Pfam" id="PF00067">
    <property type="entry name" value="p450"/>
    <property type="match status" value="1"/>
</dbReference>
<dbReference type="PANTHER" id="PTHR47955:SF16">
    <property type="entry name" value="CYTOCHROME P450"/>
    <property type="match status" value="1"/>
</dbReference>
<gene>
    <name evidence="10" type="ORF">TAV2_LOCUS8587</name>
</gene>
<feature type="binding site" description="axial binding residue" evidence="8">
    <location>
        <position position="346"/>
    </location>
    <ligand>
        <name>heme</name>
        <dbReference type="ChEBI" id="CHEBI:30413"/>
    </ligand>
    <ligandPart>
        <name>Fe</name>
        <dbReference type="ChEBI" id="CHEBI:18248"/>
    </ligandPart>
</feature>
<evidence type="ECO:0000256" key="5">
    <source>
        <dbReference type="ARBA" id="ARBA00023002"/>
    </source>
</evidence>
<sequence>MLENTHQEAKTILQVRSVCVLHLLSHKMVQSFRIVREEETTLMVEKIRGSSVVNLSDMLVSLTNSVISRVTLGRNYWEGEASNEIMYVNQENEKANEFSSSDFEQKSKKTKSSVSLKGGWKLKEMIGRLAELLGVVDIGVYIPWLSWLNRINGLDGKAEKLAREFDEFIEAVVAEHVHGRRRECNKALRFNMTIWSLGSFLQDMFGAGTDTTFTLLEWTVAELLKHQETMKKLQKEVKEIGRGKRYIAEDDLEKMHYLKAVIKECLRLHTPLPILLPRESLKDVRVMGYDIDAGTQVLVNVRAIARDPSSWEHPEEFRPERFLNSSIDFKGKDFEFIPFGAGRRGCPGTLFAINVTELALANIVYKFDLSLPDGASSEDLDMSEGTGITIHRKNPLIVLAAERL</sequence>
<evidence type="ECO:0000256" key="7">
    <source>
        <dbReference type="ARBA" id="ARBA00023033"/>
    </source>
</evidence>
<evidence type="ECO:0000256" key="2">
    <source>
        <dbReference type="ARBA" id="ARBA00010617"/>
    </source>
</evidence>
<name>A0AAU9RSQ3_THLAR</name>
<dbReference type="GO" id="GO:0005506">
    <property type="term" value="F:iron ion binding"/>
    <property type="evidence" value="ECO:0007669"/>
    <property type="project" value="InterPro"/>
</dbReference>
<evidence type="ECO:0000256" key="3">
    <source>
        <dbReference type="ARBA" id="ARBA00022617"/>
    </source>
</evidence>
<evidence type="ECO:0000256" key="4">
    <source>
        <dbReference type="ARBA" id="ARBA00022723"/>
    </source>
</evidence>
<dbReference type="PROSITE" id="PS00086">
    <property type="entry name" value="CYTOCHROME_P450"/>
    <property type="match status" value="1"/>
</dbReference>
<dbReference type="GO" id="GO:0016705">
    <property type="term" value="F:oxidoreductase activity, acting on paired donors, with incorporation or reduction of molecular oxygen"/>
    <property type="evidence" value="ECO:0007669"/>
    <property type="project" value="InterPro"/>
</dbReference>
<keyword evidence="11" id="KW-1185">Reference proteome</keyword>
<dbReference type="Gene3D" id="1.10.630.10">
    <property type="entry name" value="Cytochrome P450"/>
    <property type="match status" value="1"/>
</dbReference>
<evidence type="ECO:0008006" key="12">
    <source>
        <dbReference type="Google" id="ProtNLM"/>
    </source>
</evidence>
<dbReference type="GO" id="GO:0004497">
    <property type="term" value="F:monooxygenase activity"/>
    <property type="evidence" value="ECO:0007669"/>
    <property type="project" value="UniProtKB-KW"/>
</dbReference>
<evidence type="ECO:0000313" key="10">
    <source>
        <dbReference type="EMBL" id="CAH2050606.1"/>
    </source>
</evidence>
<evidence type="ECO:0000256" key="6">
    <source>
        <dbReference type="ARBA" id="ARBA00023004"/>
    </source>
</evidence>
<reference evidence="10 11" key="1">
    <citation type="submission" date="2022-03" db="EMBL/GenBank/DDBJ databases">
        <authorList>
            <person name="Nunn A."/>
            <person name="Chopra R."/>
            <person name="Nunn A."/>
            <person name="Contreras Garrido A."/>
        </authorList>
    </citation>
    <scope>NUCLEOTIDE SEQUENCE [LARGE SCALE GENOMIC DNA]</scope>
</reference>
<evidence type="ECO:0000313" key="11">
    <source>
        <dbReference type="Proteomes" id="UP000836841"/>
    </source>
</evidence>
<dbReference type="InterPro" id="IPR036396">
    <property type="entry name" value="Cyt_P450_sf"/>
</dbReference>
<dbReference type="FunFam" id="1.10.630.10:FF:000126">
    <property type="entry name" value="Predicted protein"/>
    <property type="match status" value="1"/>
</dbReference>
<dbReference type="InterPro" id="IPR017972">
    <property type="entry name" value="Cyt_P450_CS"/>
</dbReference>
<protein>
    <recommendedName>
        <fullName evidence="12">Cytochrome P450</fullName>
    </recommendedName>
</protein>
<dbReference type="Proteomes" id="UP000836841">
    <property type="component" value="Unassembled WGS sequence"/>
</dbReference>
<dbReference type="PANTHER" id="PTHR47955">
    <property type="entry name" value="CYTOCHROME P450 FAMILY 71 PROTEIN"/>
    <property type="match status" value="1"/>
</dbReference>
<evidence type="ECO:0000256" key="8">
    <source>
        <dbReference type="PIRSR" id="PIRSR602401-1"/>
    </source>
</evidence>
<comment type="caution">
    <text evidence="10">The sequence shown here is derived from an EMBL/GenBank/DDBJ whole genome shotgun (WGS) entry which is preliminary data.</text>
</comment>
<dbReference type="InterPro" id="IPR001128">
    <property type="entry name" value="Cyt_P450"/>
</dbReference>
<keyword evidence="7 9" id="KW-0503">Monooxygenase</keyword>
<dbReference type="PRINTS" id="PR00385">
    <property type="entry name" value="P450"/>
</dbReference>
<comment type="similarity">
    <text evidence="2 9">Belongs to the cytochrome P450 family.</text>
</comment>
<dbReference type="AlphaFoldDB" id="A0AAU9RSQ3"/>
<keyword evidence="3 8" id="KW-0349">Heme</keyword>
<keyword evidence="4 8" id="KW-0479">Metal-binding</keyword>
<evidence type="ECO:0000256" key="1">
    <source>
        <dbReference type="ARBA" id="ARBA00001971"/>
    </source>
</evidence>
<dbReference type="SUPFAM" id="SSF48264">
    <property type="entry name" value="Cytochrome P450"/>
    <property type="match status" value="1"/>
</dbReference>
<dbReference type="EMBL" id="CAJVSB020000411">
    <property type="protein sequence ID" value="CAH2050606.1"/>
    <property type="molecule type" value="Genomic_DNA"/>
</dbReference>
<dbReference type="GO" id="GO:0020037">
    <property type="term" value="F:heme binding"/>
    <property type="evidence" value="ECO:0007669"/>
    <property type="project" value="InterPro"/>
</dbReference>
<proteinExistence type="inferred from homology"/>
<dbReference type="InterPro" id="IPR002401">
    <property type="entry name" value="Cyt_P450_E_grp-I"/>
</dbReference>
<dbReference type="PRINTS" id="PR00463">
    <property type="entry name" value="EP450I"/>
</dbReference>
<organism evidence="10 11">
    <name type="scientific">Thlaspi arvense</name>
    <name type="common">Field penny-cress</name>
    <dbReference type="NCBI Taxonomy" id="13288"/>
    <lineage>
        <taxon>Eukaryota</taxon>
        <taxon>Viridiplantae</taxon>
        <taxon>Streptophyta</taxon>
        <taxon>Embryophyta</taxon>
        <taxon>Tracheophyta</taxon>
        <taxon>Spermatophyta</taxon>
        <taxon>Magnoliopsida</taxon>
        <taxon>eudicotyledons</taxon>
        <taxon>Gunneridae</taxon>
        <taxon>Pentapetalae</taxon>
        <taxon>rosids</taxon>
        <taxon>malvids</taxon>
        <taxon>Brassicales</taxon>
        <taxon>Brassicaceae</taxon>
        <taxon>Thlaspideae</taxon>
        <taxon>Thlaspi</taxon>
    </lineage>
</organism>